<dbReference type="InterPro" id="IPR011006">
    <property type="entry name" value="CheY-like_superfamily"/>
</dbReference>
<proteinExistence type="predicted"/>
<dbReference type="Gene3D" id="3.40.50.2300">
    <property type="match status" value="1"/>
</dbReference>
<dbReference type="PROSITE" id="PS50110">
    <property type="entry name" value="RESPONSE_REGULATORY"/>
    <property type="match status" value="1"/>
</dbReference>
<name>A0A1N6J6A7_9BURK</name>
<accession>A0A1N6J6A7</accession>
<dbReference type="AlphaFoldDB" id="A0A1N6J6A7"/>
<feature type="modified residue" description="4-aspartylphosphate" evidence="1">
    <location>
        <position position="99"/>
    </location>
</feature>
<dbReference type="OrthoDB" id="5697380at2"/>
<sequence length="322" mass="36120">MSSFVRQPVLYPVSAVFLDDSADFLHALRGIVPDGHLNRFFTRPREAFNFISSRAQASLPNRLSGADYSEFEKKGGSALGRDVLIDDARFEEVAAVVVDYEMPEIDGIEFLASIRGIACTKILLTGAAGETEAVDAFNAGLIDFYLKKTDAGMTRKLLSALAEAKARHCAQRGYISVHDVGSTYCDPRTLKALDEIVAREHIAEYYWRPEQDAVLMFDADGNPGLFLAWAEGDWRFQCGVLTDEGGAPQLLREMEARRVMPLFWPSQTYRAGLSDIRFESPVPIPDWPGAFYCWSRIDPRELDLDLQTCAQWRQRQTLGLYS</sequence>
<keyword evidence="1" id="KW-0597">Phosphoprotein</keyword>
<dbReference type="GO" id="GO:0000160">
    <property type="term" value="P:phosphorelay signal transduction system"/>
    <property type="evidence" value="ECO:0007669"/>
    <property type="project" value="InterPro"/>
</dbReference>
<keyword evidence="4" id="KW-1185">Reference proteome</keyword>
<gene>
    <name evidence="3" type="ORF">SAMN05444165_2828</name>
</gene>
<evidence type="ECO:0000259" key="2">
    <source>
        <dbReference type="PROSITE" id="PS50110"/>
    </source>
</evidence>
<dbReference type="EMBL" id="FSRU01000001">
    <property type="protein sequence ID" value="SIO39795.1"/>
    <property type="molecule type" value="Genomic_DNA"/>
</dbReference>
<feature type="domain" description="Response regulatory" evidence="2">
    <location>
        <begin position="14"/>
        <end position="162"/>
    </location>
</feature>
<dbReference type="Proteomes" id="UP000185151">
    <property type="component" value="Unassembled WGS sequence"/>
</dbReference>
<dbReference type="SUPFAM" id="SSF52172">
    <property type="entry name" value="CheY-like"/>
    <property type="match status" value="1"/>
</dbReference>
<dbReference type="RefSeq" id="WP_074296208.1">
    <property type="nucleotide sequence ID" value="NZ_FSRU01000001.1"/>
</dbReference>
<evidence type="ECO:0000313" key="3">
    <source>
        <dbReference type="EMBL" id="SIO39795.1"/>
    </source>
</evidence>
<reference evidence="3 4" key="1">
    <citation type="submission" date="2016-11" db="EMBL/GenBank/DDBJ databases">
        <authorList>
            <person name="Jaros S."/>
            <person name="Januszkiewicz K."/>
            <person name="Wedrychowicz H."/>
        </authorList>
    </citation>
    <scope>NUCLEOTIDE SEQUENCE [LARGE SCALE GENOMIC DNA]</scope>
    <source>
        <strain evidence="3 4">GAS95</strain>
    </source>
</reference>
<evidence type="ECO:0000256" key="1">
    <source>
        <dbReference type="PROSITE-ProRule" id="PRU00169"/>
    </source>
</evidence>
<protein>
    <submittedName>
        <fullName evidence="3">Response regulator receiver domain-containing protein</fullName>
    </submittedName>
</protein>
<evidence type="ECO:0000313" key="4">
    <source>
        <dbReference type="Proteomes" id="UP000185151"/>
    </source>
</evidence>
<dbReference type="Pfam" id="PF00072">
    <property type="entry name" value="Response_reg"/>
    <property type="match status" value="1"/>
</dbReference>
<organism evidence="3 4">
    <name type="scientific">Paraburkholderia phenazinium</name>
    <dbReference type="NCBI Taxonomy" id="60549"/>
    <lineage>
        <taxon>Bacteria</taxon>
        <taxon>Pseudomonadati</taxon>
        <taxon>Pseudomonadota</taxon>
        <taxon>Betaproteobacteria</taxon>
        <taxon>Burkholderiales</taxon>
        <taxon>Burkholderiaceae</taxon>
        <taxon>Paraburkholderia</taxon>
    </lineage>
</organism>
<dbReference type="InterPro" id="IPR001789">
    <property type="entry name" value="Sig_transdc_resp-reg_receiver"/>
</dbReference>